<organism evidence="2 3">
    <name type="scientific">Thamnocephalis sphaerospora</name>
    <dbReference type="NCBI Taxonomy" id="78915"/>
    <lineage>
        <taxon>Eukaryota</taxon>
        <taxon>Fungi</taxon>
        <taxon>Fungi incertae sedis</taxon>
        <taxon>Zoopagomycota</taxon>
        <taxon>Zoopagomycotina</taxon>
        <taxon>Zoopagomycetes</taxon>
        <taxon>Zoopagales</taxon>
        <taxon>Sigmoideomycetaceae</taxon>
        <taxon>Thamnocephalis</taxon>
    </lineage>
</organism>
<sequence length="215" mass="24037">MPLCYWSGFACALAALLLFLPLLLERQILTVHANDARQQVLGSTTDDLTTQTNLPLLLYLGQPSHRLPVQHAENAAQELAAFVEGEERRNHFVTPLDRLVADWIVEQINGGAQVKKSSLQQFRLLYAWLEVQQESSAVEEATRQSALDMLTTFLVDAVELGRQPHDAYATLRHDYKNLVDRMECAGVRTPFSMEEYAAFCLSQLAGMRGSSSFAP</sequence>
<feature type="chain" id="PRO_5020540092" evidence="1">
    <location>
        <begin position="26"/>
        <end position="215"/>
    </location>
</feature>
<dbReference type="AlphaFoldDB" id="A0A4P9XPT9"/>
<proteinExistence type="predicted"/>
<gene>
    <name evidence="2" type="ORF">THASP1DRAFT_23913</name>
</gene>
<feature type="signal peptide" evidence="1">
    <location>
        <begin position="1"/>
        <end position="25"/>
    </location>
</feature>
<protein>
    <submittedName>
        <fullName evidence="2">Uncharacterized protein</fullName>
    </submittedName>
</protein>
<dbReference type="OrthoDB" id="10610258at2759"/>
<dbReference type="EMBL" id="KZ992646">
    <property type="protein sequence ID" value="RKP08026.1"/>
    <property type="molecule type" value="Genomic_DNA"/>
</dbReference>
<evidence type="ECO:0000313" key="3">
    <source>
        <dbReference type="Proteomes" id="UP000271241"/>
    </source>
</evidence>
<evidence type="ECO:0000313" key="2">
    <source>
        <dbReference type="EMBL" id="RKP08026.1"/>
    </source>
</evidence>
<keyword evidence="1" id="KW-0732">Signal</keyword>
<evidence type="ECO:0000256" key="1">
    <source>
        <dbReference type="SAM" id="SignalP"/>
    </source>
</evidence>
<name>A0A4P9XPT9_9FUNG</name>
<accession>A0A4P9XPT9</accession>
<reference evidence="3" key="1">
    <citation type="journal article" date="2018" name="Nat. Microbiol.">
        <title>Leveraging single-cell genomics to expand the fungal tree of life.</title>
        <authorList>
            <person name="Ahrendt S.R."/>
            <person name="Quandt C.A."/>
            <person name="Ciobanu D."/>
            <person name="Clum A."/>
            <person name="Salamov A."/>
            <person name="Andreopoulos B."/>
            <person name="Cheng J.F."/>
            <person name="Woyke T."/>
            <person name="Pelin A."/>
            <person name="Henrissat B."/>
            <person name="Reynolds N.K."/>
            <person name="Benny G.L."/>
            <person name="Smith M.E."/>
            <person name="James T.Y."/>
            <person name="Grigoriev I.V."/>
        </authorList>
    </citation>
    <scope>NUCLEOTIDE SEQUENCE [LARGE SCALE GENOMIC DNA]</scope>
    <source>
        <strain evidence="3">RSA 1356</strain>
    </source>
</reference>
<keyword evidence="3" id="KW-1185">Reference proteome</keyword>
<dbReference type="Proteomes" id="UP000271241">
    <property type="component" value="Unassembled WGS sequence"/>
</dbReference>